<gene>
    <name evidence="1" type="ORF">ANCDUO_13275</name>
</gene>
<dbReference type="Proteomes" id="UP000054047">
    <property type="component" value="Unassembled WGS sequence"/>
</dbReference>
<accession>A0A0C2G6D2</accession>
<evidence type="ECO:0000313" key="1">
    <source>
        <dbReference type="EMBL" id="KIH56545.1"/>
    </source>
</evidence>
<reference evidence="1 2" key="1">
    <citation type="submission" date="2013-12" db="EMBL/GenBank/DDBJ databases">
        <title>Draft genome of the parsitic nematode Ancylostoma duodenale.</title>
        <authorList>
            <person name="Mitreva M."/>
        </authorList>
    </citation>
    <scope>NUCLEOTIDE SEQUENCE [LARGE SCALE GENOMIC DNA]</scope>
    <source>
        <strain evidence="1 2">Zhejiang</strain>
    </source>
</reference>
<dbReference type="AlphaFoldDB" id="A0A0C2G6D2"/>
<sequence>MHDFEELRRNRKDEHCHMLIAAINTIIDARRKKKPNHTTFEDYEEKRQLLEKRHLNRTTYSRLEMTLLNRLRRERAAKEH</sequence>
<keyword evidence="2" id="KW-1185">Reference proteome</keyword>
<name>A0A0C2G6D2_9BILA</name>
<protein>
    <submittedName>
        <fullName evidence="1">Uncharacterized protein</fullName>
    </submittedName>
</protein>
<proteinExistence type="predicted"/>
<organism evidence="1 2">
    <name type="scientific">Ancylostoma duodenale</name>
    <dbReference type="NCBI Taxonomy" id="51022"/>
    <lineage>
        <taxon>Eukaryota</taxon>
        <taxon>Metazoa</taxon>
        <taxon>Ecdysozoa</taxon>
        <taxon>Nematoda</taxon>
        <taxon>Chromadorea</taxon>
        <taxon>Rhabditida</taxon>
        <taxon>Rhabditina</taxon>
        <taxon>Rhabditomorpha</taxon>
        <taxon>Strongyloidea</taxon>
        <taxon>Ancylostomatidae</taxon>
        <taxon>Ancylostomatinae</taxon>
        <taxon>Ancylostoma</taxon>
    </lineage>
</organism>
<evidence type="ECO:0000313" key="2">
    <source>
        <dbReference type="Proteomes" id="UP000054047"/>
    </source>
</evidence>
<dbReference type="EMBL" id="KN735584">
    <property type="protein sequence ID" value="KIH56545.1"/>
    <property type="molecule type" value="Genomic_DNA"/>
</dbReference>